<feature type="compositionally biased region" description="Basic and acidic residues" evidence="1">
    <location>
        <begin position="2066"/>
        <end position="2108"/>
    </location>
</feature>
<feature type="compositionally biased region" description="Basic and acidic residues" evidence="1">
    <location>
        <begin position="891"/>
        <end position="900"/>
    </location>
</feature>
<feature type="compositionally biased region" description="Acidic residues" evidence="1">
    <location>
        <begin position="1083"/>
        <end position="1094"/>
    </location>
</feature>
<feature type="compositionally biased region" description="Polar residues" evidence="1">
    <location>
        <begin position="1615"/>
        <end position="1629"/>
    </location>
</feature>
<evidence type="ECO:0000259" key="3">
    <source>
        <dbReference type="Pfam" id="PF25281"/>
    </source>
</evidence>
<evidence type="ECO:0000313" key="4">
    <source>
        <dbReference type="Proteomes" id="UP000186698"/>
    </source>
</evidence>
<feature type="compositionally biased region" description="Polar residues" evidence="1">
    <location>
        <begin position="1299"/>
        <end position="1308"/>
    </location>
</feature>
<dbReference type="Xenbase" id="XB-GENE-17341163">
    <property type="gene designation" value="map1b.L"/>
</dbReference>
<dbReference type="OrthoDB" id="5371837at2759"/>
<dbReference type="InterPro" id="IPR026074">
    <property type="entry name" value="MAP1"/>
</dbReference>
<dbReference type="RefSeq" id="XP_018120547.1">
    <property type="nucleotide sequence ID" value="XM_018265058.2"/>
</dbReference>
<dbReference type="CTD" id="108717750"/>
<feature type="region of interest" description="Disordered" evidence="1">
    <location>
        <begin position="1236"/>
        <end position="1257"/>
    </location>
</feature>
<dbReference type="PANTHER" id="PTHR13843:SF5">
    <property type="entry name" value="MICROTUBULE-ASSOCIATED PROTEIN 1B"/>
    <property type="match status" value="1"/>
</dbReference>
<keyword evidence="4" id="KW-1185">Reference proteome</keyword>
<feature type="region of interest" description="Disordered" evidence="1">
    <location>
        <begin position="1274"/>
        <end position="1333"/>
    </location>
</feature>
<dbReference type="AGR" id="Xenbase:XB-GENE-17341163"/>
<feature type="compositionally biased region" description="Polar residues" evidence="1">
    <location>
        <begin position="1416"/>
        <end position="1431"/>
    </location>
</feature>
<dbReference type="GO" id="GO:0043025">
    <property type="term" value="C:neuronal cell body"/>
    <property type="evidence" value="ECO:0000318"/>
    <property type="project" value="GO_Central"/>
</dbReference>
<dbReference type="GO" id="GO:0005875">
    <property type="term" value="C:microtubule associated complex"/>
    <property type="evidence" value="ECO:0000318"/>
    <property type="project" value="GO_Central"/>
</dbReference>
<feature type="region of interest" description="Disordered" evidence="1">
    <location>
        <begin position="1752"/>
        <end position="1814"/>
    </location>
</feature>
<dbReference type="GO" id="GO:0030425">
    <property type="term" value="C:dendrite"/>
    <property type="evidence" value="ECO:0000318"/>
    <property type="project" value="GO_Central"/>
</dbReference>
<dbReference type="GO" id="GO:0003779">
    <property type="term" value="F:actin binding"/>
    <property type="evidence" value="ECO:0000318"/>
    <property type="project" value="GO_Central"/>
</dbReference>
<dbReference type="KEGG" id="xla:108717750"/>
<dbReference type="Pfam" id="PF25281">
    <property type="entry name" value="MBL_MAP1B"/>
    <property type="match status" value="1"/>
</dbReference>
<dbReference type="Proteomes" id="UP000186698">
    <property type="component" value="Chromosome 1L"/>
</dbReference>
<dbReference type="InterPro" id="IPR057480">
    <property type="entry name" value="MAP1A/B/S-like_MBL"/>
</dbReference>
<dbReference type="GeneID" id="108717750"/>
<feature type="compositionally biased region" description="Basic and acidic residues" evidence="1">
    <location>
        <begin position="1576"/>
        <end position="1588"/>
    </location>
</feature>
<feature type="compositionally biased region" description="Basic and acidic residues" evidence="1">
    <location>
        <begin position="835"/>
        <end position="862"/>
    </location>
</feature>
<dbReference type="OMA" id="DEMMTPR"/>
<evidence type="ECO:0000313" key="6">
    <source>
        <dbReference type="Xenbase" id="XB-GENE-17341163"/>
    </source>
</evidence>
<sequence length="2255" mass="248337">MATLVEPAPAMEPLNSIPNPAASPSLSHRFLDSKFYLLVVIGETVSEEHVRCALRNIETGIRSWDTDLIQCNLDQELKLFVSRHSARFSPEVRGQKILHHRSDVLETVVLINPSDEAVSTEVRLMISDAARNKLLVLTGQCFENTGELILQSGSFSFQNFIEIFTDQEIGELLSTTHPGNKASLTLFCPEEGYWKNSNLERHNLQDFINIKLNSASILPEMEGLSEFTEYLSESVEMPSPFDILEPPTSGGFLKLSKPCCYIFPGGRGDSALFAVNGFNMLVNGGSERKSCFWKLIRHLDRVDSILLTHIGDDNLPGINSMLQRKMAELEEEQSQGSTTNSDWLKNLISPDLGVVFLNVPDNLKNPEPNFKVRRSLEEACFTLQYLNKLSMKPEPLFRSVGNTIDPVILFQKMGVGKLEMYVLNPVKGSKEMQYFTQQWSGNNKEKTGLILPNGQEVEIPVNNLTSISSLIVWHPANPSEKIVRVLFPGNTTQYQILEGLEKLKHLDFLKQPVITQKDLSDNVSSPAVKQAKIKQRAESKESLKMSTKTPSSKPVRKESKEESVEAVKSNHAEQSQKTESKDKIPVKKSETKALPEANKEPIIKQEHVEKQKADVKPKVVKEKAVKKEVKSKSEDVKDDKGKKDPVKKEEKPVVKKEDKPKKEVKKESKREEKKDLKKEVKKETPQKEVKKESKKEEKKEESKKEVKKPLKETKKVPAPSADSKKTAVKKVQKKDDVTKKETATPGKTKDKAKVIKKETKVSEKKTVSVSGAVATAATVSVAAAAAAAAIPSSVETTKNATDLIAERSLMSSPEDLTKDFDELRDEESVLKTELKSQLQERNDEADIVHIESYAIKKDHTSSEEPADSPDEGITTTEGEGECEQTPEELEVVEKHRTDENEKFEDEGTGLEESEAGDFEEKAETEEVEEQVEDLVERTSLEDQPATAEEDGTEEELDTDAYESRKEKHDSQEDIANIEAADEQAEEDIDESVEKGEADETEEEGDEDKTDDAKDEQETEKYDAEGDYTTAVNEKSGFISDSDDKYVLSATPSKTSEPQSPTVEPGASIHYETLPGGSESEATVSDEENREDQPEEFTATSGFTHSMIEISSEPTPMDDMSTPRDVMSDEINNEESESPSQEYVNITKYEANLCSQEYDRIRISPLPDALNGLSDVSKTDATEGLEYSASASTLSPPSSLEEDKFCKSSLREAYNYGGIGITGSTKLEINEDFELDIHSPSKSPVPPSPISKTPLSERNVNFDLTPNEIKASELGVLPPLPDETHEVNEQCASPEDKTLEVTSPSQSAAGSAGHTPYHQSPIDEKSTNLAQGTVQRTSVPVVFEICDTKENNDSPRISPMDEPVPDSESPIEKVLSPLRSPPLIGSETSYEMLFTANVKTSSSRDFETVADIEKSPTRVSPVSEMLTSGINQEQKEKSPELSPSKDFNSDAATNDFDQKSISSGMLDGGKFAGDFSPTQISTNPFISFKEDTKMSISEGTASDKSATPVDEVVAEDTYSHIEGVASVSTASVATNSFQEPTTDDVSPSLHAEVGSPHSTEVDDSLSVSVVQTPTTFHETEISPSREECPRPMSISPPDFSPKRGKLSIQLHEQRSPEQSTMEFSQESPEQSFAMDFSKQSPEHPAVSSSMLHISENGPTEVEYSPSESHESYFGKNISTDNVCCAANTDDLQKAEKSNVEASPSTSSAHTPSQVSSPLKEEEGSLTDVIQNTDMPFYSPPILEHMYFMEGKLSPETDASPLTPTPSSLKQSPGISNASLGMEPSRNHQSPSPPLKVLPDDSFTFHSRTPDSLKESPILHSTNPFVCAADLDEREKYHSVCDSYNYTGEINDRYSVTDKHSFAEARQDVDLCLVSACEYKHPKTELSPSFINPNPLEWFASEDHSQEQEKPLAQLGGGQPPSGGKQKSRQCDETPPTSVSESAPSQTDSDVPPETEECPSITADANIDSEDESETIPTDRTVTYKHMDPPPLPVQDPSPSSRHPDVCMMDPEALTVEQNMGKPLKKDIKEKAKAKKVGTKTKSSSPARKSEMKSKLSAASPKPGPIKETLEKGSKTVSPKKKDSVEKAPKGSLKQDIKSSKTEDKDKETKNATNTSATKSVKTANTGSGTSKASKSAAVPPGPPVYLDLVYVPNHSNNKNVDVEFFKRVRSSYYVVSGNDPAAGEPSRAVLDSLLQGKAQWGNNMQVTLIPTHDSEVMREWYQETHEKQQDLNIMVLASSSTVVMQDESFPACKIEL</sequence>
<evidence type="ECO:0000313" key="5">
    <source>
        <dbReference type="RefSeq" id="XP_018120547.1"/>
    </source>
</evidence>
<name>A0A1L8I219_XENLA</name>
<proteinExistence type="predicted"/>
<feature type="compositionally biased region" description="Basic and acidic residues" evidence="1">
    <location>
        <begin position="555"/>
        <end position="715"/>
    </location>
</feature>
<feature type="compositionally biased region" description="Polar residues" evidence="1">
    <location>
        <begin position="1534"/>
        <end position="1544"/>
    </location>
</feature>
<feature type="compositionally biased region" description="Basic and acidic residues" evidence="1">
    <location>
        <begin position="1281"/>
        <end position="1298"/>
    </location>
</feature>
<feature type="region of interest" description="Disordered" evidence="1">
    <location>
        <begin position="1408"/>
        <end position="1473"/>
    </location>
</feature>
<feature type="compositionally biased region" description="Polar residues" evidence="1">
    <location>
        <begin position="1564"/>
        <end position="1575"/>
    </location>
</feature>
<feature type="compositionally biased region" description="Polar residues" evidence="1">
    <location>
        <begin position="1933"/>
        <end position="1947"/>
    </location>
</feature>
<gene>
    <name evidence="5 6" type="primary">map1b.L</name>
</gene>
<dbReference type="GO" id="GO:0016358">
    <property type="term" value="P:dendrite development"/>
    <property type="evidence" value="ECO:0000318"/>
    <property type="project" value="GO_Central"/>
</dbReference>
<feature type="region of interest" description="Disordered" evidence="1">
    <location>
        <begin position="520"/>
        <end position="761"/>
    </location>
</feature>
<accession>A0A1L8I219</accession>
<dbReference type="GO" id="GO:0045202">
    <property type="term" value="C:synapse"/>
    <property type="evidence" value="ECO:0000318"/>
    <property type="project" value="GO_Central"/>
</dbReference>
<dbReference type="GO" id="GO:0008017">
    <property type="term" value="F:microtubule binding"/>
    <property type="evidence" value="ECO:0000318"/>
    <property type="project" value="GO_Central"/>
</dbReference>
<dbReference type="PaxDb" id="8355-A0A1L8I219"/>
<feature type="compositionally biased region" description="Acidic residues" evidence="1">
    <location>
        <begin position="998"/>
        <end position="1017"/>
    </location>
</feature>
<evidence type="ECO:0000256" key="1">
    <source>
        <dbReference type="SAM" id="MobiDB-lite"/>
    </source>
</evidence>
<feature type="region of interest" description="Disordered" evidence="1">
    <location>
        <begin position="1534"/>
        <end position="1673"/>
    </location>
</feature>
<evidence type="ECO:0000259" key="2">
    <source>
        <dbReference type="Pfam" id="PF23415"/>
    </source>
</evidence>
<organism evidence="4 5">
    <name type="scientific">Xenopus laevis</name>
    <name type="common">African clawed frog</name>
    <dbReference type="NCBI Taxonomy" id="8355"/>
    <lineage>
        <taxon>Eukaryota</taxon>
        <taxon>Metazoa</taxon>
        <taxon>Chordata</taxon>
        <taxon>Craniata</taxon>
        <taxon>Vertebrata</taxon>
        <taxon>Euteleostomi</taxon>
        <taxon>Amphibia</taxon>
        <taxon>Batrachia</taxon>
        <taxon>Anura</taxon>
        <taxon>Pipoidea</taxon>
        <taxon>Pipidae</taxon>
        <taxon>Xenopodinae</taxon>
        <taxon>Xenopus</taxon>
        <taxon>Xenopus</taxon>
    </lineage>
</organism>
<dbReference type="PANTHER" id="PTHR13843">
    <property type="entry name" value="MICROTUBULE-ASSOCIATED PROTEIN"/>
    <property type="match status" value="1"/>
</dbReference>
<feature type="region of interest" description="Disordered" evidence="1">
    <location>
        <begin position="835"/>
        <end position="1143"/>
    </location>
</feature>
<feature type="compositionally biased region" description="Low complexity" evidence="1">
    <location>
        <begin position="2124"/>
        <end position="2136"/>
    </location>
</feature>
<dbReference type="GO" id="GO:0031114">
    <property type="term" value="P:regulation of microtubule depolymerization"/>
    <property type="evidence" value="ECO:0000318"/>
    <property type="project" value="GO_Central"/>
</dbReference>
<feature type="compositionally biased region" description="Acidic residues" evidence="1">
    <location>
        <begin position="979"/>
        <end position="990"/>
    </location>
</feature>
<dbReference type="GO" id="GO:0007409">
    <property type="term" value="P:axonogenesis"/>
    <property type="evidence" value="ECO:0000318"/>
    <property type="project" value="GO_Central"/>
</dbReference>
<dbReference type="GO" id="GO:0005829">
    <property type="term" value="C:cytosol"/>
    <property type="evidence" value="ECO:0000318"/>
    <property type="project" value="GO_Central"/>
</dbReference>
<feature type="compositionally biased region" description="Low complexity" evidence="1">
    <location>
        <begin position="1700"/>
        <end position="1711"/>
    </location>
</feature>
<dbReference type="GO" id="GO:0005874">
    <property type="term" value="C:microtubule"/>
    <property type="evidence" value="ECO:0000318"/>
    <property type="project" value="GO_Central"/>
</dbReference>
<feature type="compositionally biased region" description="Polar residues" evidence="1">
    <location>
        <begin position="1758"/>
        <end position="1777"/>
    </location>
</feature>
<feature type="domain" description="Microtubule-associated protein 1A/B/S-like MBL-like" evidence="3">
    <location>
        <begin position="238"/>
        <end position="520"/>
    </location>
</feature>
<feature type="region of interest" description="Disordered" evidence="1">
    <location>
        <begin position="1346"/>
        <end position="1381"/>
    </location>
</feature>
<feature type="compositionally biased region" description="Acidic residues" evidence="1">
    <location>
        <begin position="878"/>
        <end position="890"/>
    </location>
</feature>
<feature type="compositionally biased region" description="Acidic residues" evidence="1">
    <location>
        <begin position="947"/>
        <end position="960"/>
    </location>
</feature>
<dbReference type="Pfam" id="PF23415">
    <property type="entry name" value="MAPB1_N"/>
    <property type="match status" value="1"/>
</dbReference>
<reference evidence="5" key="1">
    <citation type="submission" date="2025-08" db="UniProtKB">
        <authorList>
            <consortium name="RefSeq"/>
        </authorList>
    </citation>
    <scope>IDENTIFICATION</scope>
    <source>
        <strain evidence="5">J_2021</strain>
        <tissue evidence="5">Erythrocytes</tissue>
    </source>
</reference>
<dbReference type="STRING" id="8355.A0A1L8I219"/>
<dbReference type="Bgee" id="108717750">
    <property type="expression patterns" value="Expressed in brain and 8 other cell types or tissues"/>
</dbReference>
<feature type="region of interest" description="Disordered" evidence="1">
    <location>
        <begin position="1691"/>
        <end position="1733"/>
    </location>
</feature>
<dbReference type="InterPro" id="IPR056617">
    <property type="entry name" value="MAP1B/S_N"/>
</dbReference>
<feature type="compositionally biased region" description="Polar residues" evidence="1">
    <location>
        <begin position="2109"/>
        <end position="2123"/>
    </location>
</feature>
<feature type="region of interest" description="Disordered" evidence="1">
    <location>
        <begin position="1900"/>
        <end position="2138"/>
    </location>
</feature>
<feature type="compositionally biased region" description="Polar residues" evidence="1">
    <location>
        <begin position="1049"/>
        <end position="1061"/>
    </location>
</feature>
<feature type="compositionally biased region" description="Acidic residues" evidence="1">
    <location>
        <begin position="901"/>
        <end position="933"/>
    </location>
</feature>
<feature type="compositionally biased region" description="Basic and acidic residues" evidence="1">
    <location>
        <begin position="961"/>
        <end position="971"/>
    </location>
</feature>
<protein>
    <submittedName>
        <fullName evidence="5">Microtubule-associated protein 1B</fullName>
    </submittedName>
</protein>
<dbReference type="GO" id="GO:0000226">
    <property type="term" value="P:microtubule cytoskeleton organization"/>
    <property type="evidence" value="ECO:0000318"/>
    <property type="project" value="GO_Central"/>
</dbReference>
<feature type="domain" description="Microtubule-associated protein 1B/S N-terminal" evidence="2">
    <location>
        <begin position="37"/>
        <end position="233"/>
    </location>
</feature>
<feature type="compositionally biased region" description="Basic and acidic residues" evidence="1">
    <location>
        <begin position="733"/>
        <end position="761"/>
    </location>
</feature>